<keyword evidence="1" id="KW-0732">Signal</keyword>
<keyword evidence="3" id="KW-1185">Reference proteome</keyword>
<evidence type="ECO:0000256" key="1">
    <source>
        <dbReference type="SAM" id="SignalP"/>
    </source>
</evidence>
<accession>A0AAV8Y892</accession>
<dbReference type="Proteomes" id="UP001162162">
    <property type="component" value="Unassembled WGS sequence"/>
</dbReference>
<proteinExistence type="predicted"/>
<reference evidence="2" key="1">
    <citation type="journal article" date="2023" name="Insect Mol. Biol.">
        <title>Genome sequencing provides insights into the evolution of gene families encoding plant cell wall-degrading enzymes in longhorned beetles.</title>
        <authorList>
            <person name="Shin N.R."/>
            <person name="Okamura Y."/>
            <person name="Kirsch R."/>
            <person name="Pauchet Y."/>
        </authorList>
    </citation>
    <scope>NUCLEOTIDE SEQUENCE</scope>
    <source>
        <strain evidence="2">AMC_N1</strain>
    </source>
</reference>
<gene>
    <name evidence="2" type="ORF">NQ318_010355</name>
</gene>
<evidence type="ECO:0000313" key="2">
    <source>
        <dbReference type="EMBL" id="KAJ8947761.1"/>
    </source>
</evidence>
<organism evidence="2 3">
    <name type="scientific">Aromia moschata</name>
    <dbReference type="NCBI Taxonomy" id="1265417"/>
    <lineage>
        <taxon>Eukaryota</taxon>
        <taxon>Metazoa</taxon>
        <taxon>Ecdysozoa</taxon>
        <taxon>Arthropoda</taxon>
        <taxon>Hexapoda</taxon>
        <taxon>Insecta</taxon>
        <taxon>Pterygota</taxon>
        <taxon>Neoptera</taxon>
        <taxon>Endopterygota</taxon>
        <taxon>Coleoptera</taxon>
        <taxon>Polyphaga</taxon>
        <taxon>Cucujiformia</taxon>
        <taxon>Chrysomeloidea</taxon>
        <taxon>Cerambycidae</taxon>
        <taxon>Cerambycinae</taxon>
        <taxon>Callichromatini</taxon>
        <taxon>Aromia</taxon>
    </lineage>
</organism>
<comment type="caution">
    <text evidence="2">The sequence shown here is derived from an EMBL/GenBank/DDBJ whole genome shotgun (WGS) entry which is preliminary data.</text>
</comment>
<name>A0AAV8Y892_9CUCU</name>
<sequence length="121" mass="13755">MFSISKLIVIMCLYNGLAAVDYLQCTENGSALATPPLTNNKSLINIDSPKTSFCRILGQTGEILIVTKKDVNKFAYFLQNRCKLRSKYRFKPAAYTNSETQQRCEYGGVTIPHYRNYSRIL</sequence>
<protein>
    <submittedName>
        <fullName evidence="2">Uncharacterized protein</fullName>
    </submittedName>
</protein>
<dbReference type="EMBL" id="JAPWTK010000153">
    <property type="protein sequence ID" value="KAJ8947761.1"/>
    <property type="molecule type" value="Genomic_DNA"/>
</dbReference>
<evidence type="ECO:0000313" key="3">
    <source>
        <dbReference type="Proteomes" id="UP001162162"/>
    </source>
</evidence>
<feature type="signal peptide" evidence="1">
    <location>
        <begin position="1"/>
        <end position="19"/>
    </location>
</feature>
<feature type="chain" id="PRO_5043496768" evidence="1">
    <location>
        <begin position="20"/>
        <end position="121"/>
    </location>
</feature>
<dbReference type="AlphaFoldDB" id="A0AAV8Y892"/>